<protein>
    <recommendedName>
        <fullName evidence="2">DWNN domain-containing protein</fullName>
    </recommendedName>
</protein>
<evidence type="ECO:0000313" key="4">
    <source>
        <dbReference type="Proteomes" id="UP000310189"/>
    </source>
</evidence>
<dbReference type="GO" id="GO:0008270">
    <property type="term" value="F:zinc ion binding"/>
    <property type="evidence" value="ECO:0007669"/>
    <property type="project" value="InterPro"/>
</dbReference>
<name>A0A4T0FBY9_9BASI</name>
<feature type="domain" description="DWNN" evidence="2">
    <location>
        <begin position="1"/>
        <end position="14"/>
    </location>
</feature>
<organism evidence="3 4">
    <name type="scientific">Wallemia hederae</name>
    <dbReference type="NCBI Taxonomy" id="1540922"/>
    <lineage>
        <taxon>Eukaryota</taxon>
        <taxon>Fungi</taxon>
        <taxon>Dikarya</taxon>
        <taxon>Basidiomycota</taxon>
        <taxon>Wallemiomycotina</taxon>
        <taxon>Wallemiomycetes</taxon>
        <taxon>Wallemiales</taxon>
        <taxon>Wallemiaceae</taxon>
        <taxon>Wallemia</taxon>
    </lineage>
</organism>
<keyword evidence="4" id="KW-1185">Reference proteome</keyword>
<evidence type="ECO:0000256" key="1">
    <source>
        <dbReference type="SAM" id="MobiDB-lite"/>
    </source>
</evidence>
<dbReference type="EMBL" id="SPNW01000104">
    <property type="protein sequence ID" value="TIA85597.1"/>
    <property type="molecule type" value="Genomic_DNA"/>
</dbReference>
<evidence type="ECO:0000313" key="3">
    <source>
        <dbReference type="EMBL" id="TIA85597.1"/>
    </source>
</evidence>
<accession>A0A4T0FBY9</accession>
<feature type="region of interest" description="Disordered" evidence="1">
    <location>
        <begin position="37"/>
        <end position="96"/>
    </location>
</feature>
<feature type="compositionally biased region" description="Basic and acidic residues" evidence="1">
    <location>
        <begin position="55"/>
        <end position="64"/>
    </location>
</feature>
<dbReference type="InterPro" id="IPR014891">
    <property type="entry name" value="DWNN_domain"/>
</dbReference>
<feature type="region of interest" description="Disordered" evidence="1">
    <location>
        <begin position="1"/>
        <end position="20"/>
    </location>
</feature>
<dbReference type="AlphaFoldDB" id="A0A4T0FBY9"/>
<dbReference type="PROSITE" id="PS51282">
    <property type="entry name" value="DWNN"/>
    <property type="match status" value="1"/>
</dbReference>
<sequence length="115" mass="12598">MIPRSTSVIVKRSPPRIPNRGTAAKYITEAATISSADSTATQFGQPMPALSTMSKRFDRKDDGKSQPLINQSSETGQGASEQDAISAMFKASEQQWEETQQHMSMWVSGFAMNLI</sequence>
<feature type="compositionally biased region" description="Polar residues" evidence="1">
    <location>
        <begin position="67"/>
        <end position="80"/>
    </location>
</feature>
<dbReference type="OrthoDB" id="106784at2759"/>
<proteinExistence type="predicted"/>
<comment type="caution">
    <text evidence="3">The sequence shown here is derived from an EMBL/GenBank/DDBJ whole genome shotgun (WGS) entry which is preliminary data.</text>
</comment>
<gene>
    <name evidence="3" type="ORF">E3P99_03939</name>
</gene>
<reference evidence="3 4" key="1">
    <citation type="submission" date="2019-03" db="EMBL/GenBank/DDBJ databases">
        <title>Sequencing 23 genomes of Wallemia ichthyophaga.</title>
        <authorList>
            <person name="Gostincar C."/>
        </authorList>
    </citation>
    <scope>NUCLEOTIDE SEQUENCE [LARGE SCALE GENOMIC DNA]</scope>
    <source>
        <strain evidence="3 4">EXF-5753</strain>
    </source>
</reference>
<dbReference type="Proteomes" id="UP000310189">
    <property type="component" value="Unassembled WGS sequence"/>
</dbReference>
<evidence type="ECO:0000259" key="2">
    <source>
        <dbReference type="PROSITE" id="PS51282"/>
    </source>
</evidence>